<keyword evidence="2" id="KW-1185">Reference proteome</keyword>
<sequence length="125" mass="14787">MKNVLKRIYKIVRSKTPSPESIVETWLRKKTKTDFGESWEKSSQDTEFKNNYSVPRQIVDDLAAFGLTPPSCLDEVRKARNREIKKYHSDKFMNDPEKLETSKQIMQIYNAAYDRLKVYYDGKNK</sequence>
<dbReference type="InterPro" id="IPR036869">
    <property type="entry name" value="J_dom_sf"/>
</dbReference>
<protein>
    <submittedName>
        <fullName evidence="1">Chaperone J-domain-containing protein</fullName>
    </submittedName>
</protein>
<evidence type="ECO:0000313" key="1">
    <source>
        <dbReference type="EMBL" id="QTA82131.1"/>
    </source>
</evidence>
<dbReference type="SUPFAM" id="SSF46565">
    <property type="entry name" value="Chaperone J-domain"/>
    <property type="match status" value="1"/>
</dbReference>
<proteinExistence type="predicted"/>
<evidence type="ECO:0000313" key="2">
    <source>
        <dbReference type="Proteomes" id="UP000663720"/>
    </source>
</evidence>
<dbReference type="Proteomes" id="UP000663720">
    <property type="component" value="Chromosome"/>
</dbReference>
<name>A0A975BB55_9BACT</name>
<accession>A0A975BB55</accession>
<dbReference type="EMBL" id="CP061799">
    <property type="protein sequence ID" value="QTA82131.1"/>
    <property type="molecule type" value="Genomic_DNA"/>
</dbReference>
<dbReference type="KEGG" id="dli:dnl_44980"/>
<organism evidence="1 2">
    <name type="scientific">Desulfonema limicola</name>
    <dbReference type="NCBI Taxonomy" id="45656"/>
    <lineage>
        <taxon>Bacteria</taxon>
        <taxon>Pseudomonadati</taxon>
        <taxon>Thermodesulfobacteriota</taxon>
        <taxon>Desulfobacteria</taxon>
        <taxon>Desulfobacterales</taxon>
        <taxon>Desulfococcaceae</taxon>
        <taxon>Desulfonema</taxon>
    </lineage>
</organism>
<dbReference type="RefSeq" id="WP_207688092.1">
    <property type="nucleotide sequence ID" value="NZ_CP061799.1"/>
</dbReference>
<reference evidence="1" key="1">
    <citation type="journal article" date="2021" name="Microb. Physiol.">
        <title>Proteogenomic Insights into the Physiology of Marine, Sulfate-Reducing, Filamentous Desulfonema limicola and Desulfonema magnum.</title>
        <authorList>
            <person name="Schnaars V."/>
            <person name="Wohlbrand L."/>
            <person name="Scheve S."/>
            <person name="Hinrichs C."/>
            <person name="Reinhardt R."/>
            <person name="Rabus R."/>
        </authorList>
    </citation>
    <scope>NUCLEOTIDE SEQUENCE</scope>
    <source>
        <strain evidence="1">5ac10</strain>
    </source>
</reference>
<gene>
    <name evidence="1" type="ORF">dnl_44980</name>
</gene>
<dbReference type="AlphaFoldDB" id="A0A975BB55"/>